<keyword evidence="2" id="KW-1185">Reference proteome</keyword>
<gene>
    <name evidence="1 3" type="primary">LOC108888380</name>
</gene>
<dbReference type="InParanoid" id="A0A4W6E1Q3"/>
<protein>
    <submittedName>
        <fullName evidence="3">Interferon-induced protein 44</fullName>
    </submittedName>
</protein>
<dbReference type="GeneID" id="108888380"/>
<dbReference type="GeneTree" id="ENSGT00940000160560"/>
<dbReference type="STRING" id="8187.ENSLCAP00010031089"/>
<accession>A0A4W6E1Q3</accession>
<reference evidence="1" key="3">
    <citation type="submission" date="2025-05" db="UniProtKB">
        <authorList>
            <consortium name="Ensembl"/>
        </authorList>
    </citation>
    <scope>IDENTIFICATION</scope>
</reference>
<organism evidence="1 2">
    <name type="scientific">Lates calcarifer</name>
    <name type="common">Barramundi</name>
    <name type="synonym">Holocentrus calcarifer</name>
    <dbReference type="NCBI Taxonomy" id="8187"/>
    <lineage>
        <taxon>Eukaryota</taxon>
        <taxon>Metazoa</taxon>
        <taxon>Chordata</taxon>
        <taxon>Craniata</taxon>
        <taxon>Vertebrata</taxon>
        <taxon>Euteleostomi</taxon>
        <taxon>Actinopterygii</taxon>
        <taxon>Neopterygii</taxon>
        <taxon>Teleostei</taxon>
        <taxon>Neoteleostei</taxon>
        <taxon>Acanthomorphata</taxon>
        <taxon>Carangaria</taxon>
        <taxon>Carangaria incertae sedis</taxon>
        <taxon>Centropomidae</taxon>
        <taxon>Lates</taxon>
    </lineage>
</organism>
<sequence length="291" mass="33256">MGDKPSKHIKAEPPLFDEPWRKINWRDKKGALEYINNYKPHIEGQELRILLHGPVGAGKSSFINSVQSVLKDKMCAPALAANNTQGCFTKQYKTYKMEKGTPNNFYPFVLNDMMGLKHTKRANRKIHVKDVKRALKGHVKDGYTFNPECKLSKDNRFYNKSPTSKDKVHALVSVIDVSTEGLMPEKVVETLQDIRDEASELGIPQVAIFTKIDVACPEIKRDIKNVYRSKVLRERMEEFSAAVGIPMNCIFPVRNYSSEISFNSDADTLILNTLYHIISFGDDFLRRKQRC</sequence>
<proteinExistence type="predicted"/>
<evidence type="ECO:0000313" key="1">
    <source>
        <dbReference type="Ensembl" id="ENSLCAP00010031089.1"/>
    </source>
</evidence>
<reference evidence="2" key="1">
    <citation type="submission" date="2015-09" db="EMBL/GenBank/DDBJ databases">
        <authorList>
            <person name="Sai Rama Sridatta P."/>
        </authorList>
    </citation>
    <scope>NUCLEOTIDE SEQUENCE [LARGE SCALE GENOMIC DNA]</scope>
</reference>
<dbReference type="AlphaFoldDB" id="A0A4W6E1Q3"/>
<evidence type="ECO:0000313" key="3">
    <source>
        <dbReference type="RefSeq" id="XP_018539884.1"/>
    </source>
</evidence>
<dbReference type="KEGG" id="lcf:108888380"/>
<dbReference type="Proteomes" id="UP000314980">
    <property type="component" value="Unassembled WGS sequence"/>
</dbReference>
<dbReference type="Gene3D" id="3.40.50.300">
    <property type="entry name" value="P-loop containing nucleotide triphosphate hydrolases"/>
    <property type="match status" value="1"/>
</dbReference>
<reference evidence="3" key="2">
    <citation type="submission" date="2025-04" db="UniProtKB">
        <authorList>
            <consortium name="RefSeq"/>
        </authorList>
    </citation>
    <scope>IDENTIFICATION</scope>
    <source>
        <tissue evidence="3">Brain</tissue>
    </source>
</reference>
<dbReference type="Proteomes" id="UP000694890">
    <property type="component" value="Unplaced"/>
</dbReference>
<dbReference type="GO" id="GO:0006955">
    <property type="term" value="P:immune response"/>
    <property type="evidence" value="ECO:0007669"/>
    <property type="project" value="TreeGrafter"/>
</dbReference>
<dbReference type="PANTHER" id="PTHR14241:SF1">
    <property type="entry name" value="INTERFERON-INDUCED PROTEIN 44-RELATED"/>
    <property type="match status" value="1"/>
</dbReference>
<dbReference type="PANTHER" id="PTHR14241">
    <property type="entry name" value="INTERFERON-INDUCED PROTEIN 44"/>
    <property type="match status" value="1"/>
</dbReference>
<dbReference type="InterPro" id="IPR027417">
    <property type="entry name" value="P-loop_NTPase"/>
</dbReference>
<dbReference type="OrthoDB" id="25620at2759"/>
<dbReference type="Ensembl" id="ENSLCAT00010031784.1">
    <property type="protein sequence ID" value="ENSLCAP00010031089.1"/>
    <property type="gene ID" value="ENSLCAG00010014604.1"/>
</dbReference>
<dbReference type="SUPFAM" id="SSF52540">
    <property type="entry name" value="P-loop containing nucleoside triphosphate hydrolases"/>
    <property type="match status" value="1"/>
</dbReference>
<evidence type="ECO:0000313" key="2">
    <source>
        <dbReference type="Proteomes" id="UP000314980"/>
    </source>
</evidence>
<dbReference type="RefSeq" id="XP_018539884.1">
    <property type="nucleotide sequence ID" value="XM_018684368.2"/>
</dbReference>
<name>A0A4W6E1Q3_LATCA</name>